<evidence type="ECO:0000256" key="2">
    <source>
        <dbReference type="SAM" id="SignalP"/>
    </source>
</evidence>
<dbReference type="RefSeq" id="WP_122916066.1">
    <property type="nucleotide sequence ID" value="NZ_RHHQ01000003.1"/>
</dbReference>
<proteinExistence type="predicted"/>
<keyword evidence="2" id="KW-0732">Signal</keyword>
<dbReference type="OrthoDB" id="10012515at2"/>
<comment type="caution">
    <text evidence="3">The sequence shown here is derived from an EMBL/GenBank/DDBJ whole genome shotgun (WGS) entry which is preliminary data.</text>
</comment>
<keyword evidence="4" id="KW-1185">Reference proteome</keyword>
<name>A0A3M8DW07_9BACL</name>
<keyword evidence="1" id="KW-0175">Coiled coil</keyword>
<feature type="coiled-coil region" evidence="1">
    <location>
        <begin position="105"/>
        <end position="155"/>
    </location>
</feature>
<evidence type="ECO:0000313" key="4">
    <source>
        <dbReference type="Proteomes" id="UP000271031"/>
    </source>
</evidence>
<gene>
    <name evidence="3" type="ORF">EDM56_01290</name>
</gene>
<sequence>MKKAWVASLVASSLFFGAVSVVGAEEATPKEKPKQVLKDERQALKDLRTERQAVQDEIKQLRQQVRDIVKATPKEQRKQLVQSWIDWKKNHLISKDERAQRKTDNEAARAAIKAAIQQKDFATAEKDLQDLLAVKQTRKQAADQISAELQQLLNQLKTTGTIN</sequence>
<feature type="coiled-coil region" evidence="1">
    <location>
        <begin position="37"/>
        <end position="71"/>
    </location>
</feature>
<evidence type="ECO:0000256" key="1">
    <source>
        <dbReference type="SAM" id="Coils"/>
    </source>
</evidence>
<feature type="chain" id="PRO_5018009332" evidence="2">
    <location>
        <begin position="25"/>
        <end position="163"/>
    </location>
</feature>
<dbReference type="Proteomes" id="UP000271031">
    <property type="component" value="Unassembled WGS sequence"/>
</dbReference>
<feature type="signal peptide" evidence="2">
    <location>
        <begin position="1"/>
        <end position="24"/>
    </location>
</feature>
<protein>
    <submittedName>
        <fullName evidence="3">Uncharacterized protein</fullName>
    </submittedName>
</protein>
<accession>A0A3M8DW07</accession>
<reference evidence="3 4" key="1">
    <citation type="submission" date="2018-10" db="EMBL/GenBank/DDBJ databases">
        <title>Phylogenomics of Brevibacillus.</title>
        <authorList>
            <person name="Dunlap C."/>
        </authorList>
    </citation>
    <scope>NUCLEOTIDE SEQUENCE [LARGE SCALE GENOMIC DNA]</scope>
    <source>
        <strain evidence="3 4">JCM 15716</strain>
    </source>
</reference>
<evidence type="ECO:0000313" key="3">
    <source>
        <dbReference type="EMBL" id="RNB92360.1"/>
    </source>
</evidence>
<organism evidence="3 4">
    <name type="scientific">Brevibacillus fluminis</name>
    <dbReference type="NCBI Taxonomy" id="511487"/>
    <lineage>
        <taxon>Bacteria</taxon>
        <taxon>Bacillati</taxon>
        <taxon>Bacillota</taxon>
        <taxon>Bacilli</taxon>
        <taxon>Bacillales</taxon>
        <taxon>Paenibacillaceae</taxon>
        <taxon>Brevibacillus</taxon>
    </lineage>
</organism>
<dbReference type="EMBL" id="RHHQ01000003">
    <property type="protein sequence ID" value="RNB92360.1"/>
    <property type="molecule type" value="Genomic_DNA"/>
</dbReference>
<dbReference type="AlphaFoldDB" id="A0A3M8DW07"/>